<dbReference type="InterPro" id="IPR023828">
    <property type="entry name" value="Peptidase_S8_Ser-AS"/>
</dbReference>
<keyword evidence="6" id="KW-0732">Signal</keyword>
<keyword evidence="2 5" id="KW-0645">Protease</keyword>
<dbReference type="GO" id="GO:0006508">
    <property type="term" value="P:proteolysis"/>
    <property type="evidence" value="ECO:0007669"/>
    <property type="project" value="UniProtKB-KW"/>
</dbReference>
<feature type="active site" description="Charge relay system" evidence="5">
    <location>
        <position position="166"/>
    </location>
</feature>
<evidence type="ECO:0000313" key="9">
    <source>
        <dbReference type="Proteomes" id="UP000272117"/>
    </source>
</evidence>
<reference evidence="8 9" key="1">
    <citation type="submission" date="2018-11" db="EMBL/GenBank/DDBJ databases">
        <title>Rufibacter latericius sp. nov., isolated from water in Baiyang Lake.</title>
        <authorList>
            <person name="Yang Y."/>
        </authorList>
    </citation>
    <scope>NUCLEOTIDE SEQUENCE [LARGE SCALE GENOMIC DNA]</scope>
    <source>
        <strain evidence="8 9">R-22-1c-1</strain>
    </source>
</reference>
<evidence type="ECO:0000256" key="5">
    <source>
        <dbReference type="PROSITE-ProRule" id="PRU01240"/>
    </source>
</evidence>
<dbReference type="PANTHER" id="PTHR43806:SF67">
    <property type="entry name" value="EGF-LIKE DOMAIN-CONTAINING PROTEIN"/>
    <property type="match status" value="1"/>
</dbReference>
<organism evidence="8 9">
    <name type="scientific">Rufibacter latericius</name>
    <dbReference type="NCBI Taxonomy" id="2487040"/>
    <lineage>
        <taxon>Bacteria</taxon>
        <taxon>Pseudomonadati</taxon>
        <taxon>Bacteroidota</taxon>
        <taxon>Cytophagia</taxon>
        <taxon>Cytophagales</taxon>
        <taxon>Hymenobacteraceae</taxon>
        <taxon>Rufibacter</taxon>
    </lineage>
</organism>
<dbReference type="Proteomes" id="UP000272117">
    <property type="component" value="Unassembled WGS sequence"/>
</dbReference>
<dbReference type="Gene3D" id="3.40.50.200">
    <property type="entry name" value="Peptidase S8/S53 domain"/>
    <property type="match status" value="1"/>
</dbReference>
<protein>
    <submittedName>
        <fullName evidence="8">Peptidase S8</fullName>
    </submittedName>
</protein>
<evidence type="ECO:0000313" key="8">
    <source>
        <dbReference type="EMBL" id="RNI25926.1"/>
    </source>
</evidence>
<proteinExistence type="inferred from homology"/>
<dbReference type="PRINTS" id="PR00723">
    <property type="entry name" value="SUBTILISIN"/>
</dbReference>
<evidence type="ECO:0000256" key="6">
    <source>
        <dbReference type="SAM" id="SignalP"/>
    </source>
</evidence>
<dbReference type="PANTHER" id="PTHR43806">
    <property type="entry name" value="PEPTIDASE S8"/>
    <property type="match status" value="1"/>
</dbReference>
<keyword evidence="4 5" id="KW-0720">Serine protease</keyword>
<dbReference type="InterPro" id="IPR000209">
    <property type="entry name" value="Peptidase_S8/S53_dom"/>
</dbReference>
<keyword evidence="3 5" id="KW-0378">Hydrolase</keyword>
<dbReference type="SUPFAM" id="SSF52743">
    <property type="entry name" value="Subtilisin-like"/>
    <property type="match status" value="1"/>
</dbReference>
<evidence type="ECO:0000256" key="4">
    <source>
        <dbReference type="ARBA" id="ARBA00022825"/>
    </source>
</evidence>
<feature type="active site" description="Charge relay system" evidence="5">
    <location>
        <position position="381"/>
    </location>
</feature>
<dbReference type="EMBL" id="RJJD01000008">
    <property type="protein sequence ID" value="RNI25926.1"/>
    <property type="molecule type" value="Genomic_DNA"/>
</dbReference>
<feature type="chain" id="PRO_5018336902" evidence="6">
    <location>
        <begin position="25"/>
        <end position="523"/>
    </location>
</feature>
<evidence type="ECO:0000256" key="3">
    <source>
        <dbReference type="ARBA" id="ARBA00022801"/>
    </source>
</evidence>
<comment type="similarity">
    <text evidence="1 5">Belongs to the peptidase S8 family.</text>
</comment>
<accession>A0A3M9MKA1</accession>
<evidence type="ECO:0000259" key="7">
    <source>
        <dbReference type="Pfam" id="PF00082"/>
    </source>
</evidence>
<dbReference type="PROSITE" id="PS00138">
    <property type="entry name" value="SUBTILASE_SER"/>
    <property type="match status" value="1"/>
</dbReference>
<sequence>MNVRVCTILFFLCAFLIARSQSCAAQAPERYWVLFKDKPQAITATSLVSETALQQRRLQHLPLSQSSDQPVHQVYLDSLAALGIKVNSVSKWLNAAAVTVKNPAQISSLKQASFVQELRPITGYFLPQQTSPFKPQFVSKALTQLKPEAIFAAGLTGQGVKVGVIDAGFFEAPKKAGLKLIFEEGRLKAYRDFLEPSQSQNFNKRESFLDSHGTDVLLCLGGSDPKDKVLSGFAPEADYYLARTDHGSREERIEEEYFVRALEWMDSLGVRLVNSSLGYGTGFDKPEENYRPEQMDGSSYIARAVQMAVEQKGMMLIIAAGNDGGNKKWQVVNTPADAAGVLTVGSTDFSSWTKQGYSSIGPTFLPYLKPDVVCFASSGTSFSAPIITGLAACLLEANPTLTPAQLTDILRRSSHLYPYGNNFVGFGVPDAGKALELAQGSKVQIKAEAPIQVQGNRFVFRTREVGGISENGGIVLFRKESETRVMKQQKLSAHLKKIVVNRLPGETHTTLQVGPKVMELVWQ</sequence>
<feature type="domain" description="Peptidase S8/S53" evidence="7">
    <location>
        <begin position="157"/>
        <end position="427"/>
    </location>
</feature>
<feature type="active site" description="Charge relay system" evidence="5">
    <location>
        <position position="212"/>
    </location>
</feature>
<dbReference type="InterPro" id="IPR036852">
    <property type="entry name" value="Peptidase_S8/S53_dom_sf"/>
</dbReference>
<dbReference type="PROSITE" id="PS51892">
    <property type="entry name" value="SUBTILASE"/>
    <property type="match status" value="1"/>
</dbReference>
<name>A0A3M9MKA1_9BACT</name>
<dbReference type="AlphaFoldDB" id="A0A3M9MKA1"/>
<keyword evidence="9" id="KW-1185">Reference proteome</keyword>
<feature type="signal peptide" evidence="6">
    <location>
        <begin position="1"/>
        <end position="24"/>
    </location>
</feature>
<evidence type="ECO:0000256" key="2">
    <source>
        <dbReference type="ARBA" id="ARBA00022670"/>
    </source>
</evidence>
<dbReference type="OrthoDB" id="9792152at2"/>
<comment type="caution">
    <text evidence="8">The sequence shown here is derived from an EMBL/GenBank/DDBJ whole genome shotgun (WGS) entry which is preliminary data.</text>
</comment>
<gene>
    <name evidence="8" type="ORF">EFB08_13895</name>
</gene>
<dbReference type="GO" id="GO:0004252">
    <property type="term" value="F:serine-type endopeptidase activity"/>
    <property type="evidence" value="ECO:0007669"/>
    <property type="project" value="UniProtKB-UniRule"/>
</dbReference>
<dbReference type="InterPro" id="IPR015500">
    <property type="entry name" value="Peptidase_S8_subtilisin-rel"/>
</dbReference>
<dbReference type="InterPro" id="IPR050131">
    <property type="entry name" value="Peptidase_S8_subtilisin-like"/>
</dbReference>
<evidence type="ECO:0000256" key="1">
    <source>
        <dbReference type="ARBA" id="ARBA00011073"/>
    </source>
</evidence>
<dbReference type="Pfam" id="PF00082">
    <property type="entry name" value="Peptidase_S8"/>
    <property type="match status" value="1"/>
</dbReference>